<dbReference type="AlphaFoldDB" id="A0AAD4DID2"/>
<sequence length="124" mass="14060">MSTLCGLPSMKECFGDGHVVQVEDVINGPEWTCMDLEKLDIVICVPFRINLDFVQRLDRARSSTRFTSKSSAEKAALAQQEASHTIQRQVHARLVQLINPTDISFGNSYDLDSRHHMIYGPLRR</sequence>
<reference evidence="1" key="1">
    <citation type="journal article" date="2020" name="Fungal Divers.">
        <title>Resolving the Mortierellaceae phylogeny through synthesis of multi-gene phylogenetics and phylogenomics.</title>
        <authorList>
            <person name="Vandepol N."/>
            <person name="Liber J."/>
            <person name="Desiro A."/>
            <person name="Na H."/>
            <person name="Kennedy M."/>
            <person name="Barry K."/>
            <person name="Grigoriev I.V."/>
            <person name="Miller A.N."/>
            <person name="O'Donnell K."/>
            <person name="Stajich J.E."/>
            <person name="Bonito G."/>
        </authorList>
    </citation>
    <scope>NUCLEOTIDE SEQUENCE</scope>
    <source>
        <strain evidence="1">NRRL 28262</strain>
    </source>
</reference>
<evidence type="ECO:0000313" key="2">
    <source>
        <dbReference type="Proteomes" id="UP001194580"/>
    </source>
</evidence>
<gene>
    <name evidence="1" type="ORF">BGZ95_002876</name>
</gene>
<name>A0AAD4DID2_9FUNG</name>
<proteinExistence type="predicted"/>
<dbReference type="EMBL" id="JAAAIL010000163">
    <property type="protein sequence ID" value="KAG0278883.1"/>
    <property type="molecule type" value="Genomic_DNA"/>
</dbReference>
<dbReference type="Proteomes" id="UP001194580">
    <property type="component" value="Unassembled WGS sequence"/>
</dbReference>
<keyword evidence="2" id="KW-1185">Reference proteome</keyword>
<accession>A0AAD4DID2</accession>
<comment type="caution">
    <text evidence="1">The sequence shown here is derived from an EMBL/GenBank/DDBJ whole genome shotgun (WGS) entry which is preliminary data.</text>
</comment>
<evidence type="ECO:0000313" key="1">
    <source>
        <dbReference type="EMBL" id="KAG0278883.1"/>
    </source>
</evidence>
<protein>
    <submittedName>
        <fullName evidence="1">Uncharacterized protein</fullName>
    </submittedName>
</protein>
<organism evidence="1 2">
    <name type="scientific">Linnemannia exigua</name>
    <dbReference type="NCBI Taxonomy" id="604196"/>
    <lineage>
        <taxon>Eukaryota</taxon>
        <taxon>Fungi</taxon>
        <taxon>Fungi incertae sedis</taxon>
        <taxon>Mucoromycota</taxon>
        <taxon>Mortierellomycotina</taxon>
        <taxon>Mortierellomycetes</taxon>
        <taxon>Mortierellales</taxon>
        <taxon>Mortierellaceae</taxon>
        <taxon>Linnemannia</taxon>
    </lineage>
</organism>